<dbReference type="AlphaFoldDB" id="A0AAD4MUG9"/>
<feature type="signal peptide" evidence="1">
    <location>
        <begin position="1"/>
        <end position="23"/>
    </location>
</feature>
<proteinExistence type="predicted"/>
<evidence type="ECO:0000256" key="1">
    <source>
        <dbReference type="SAM" id="SignalP"/>
    </source>
</evidence>
<keyword evidence="1" id="KW-0732">Signal</keyword>
<keyword evidence="3" id="KW-1185">Reference proteome</keyword>
<gene>
    <name evidence="2" type="ORF">DdX_14500</name>
</gene>
<evidence type="ECO:0000313" key="3">
    <source>
        <dbReference type="Proteomes" id="UP001201812"/>
    </source>
</evidence>
<organism evidence="2 3">
    <name type="scientific">Ditylenchus destructor</name>
    <dbReference type="NCBI Taxonomy" id="166010"/>
    <lineage>
        <taxon>Eukaryota</taxon>
        <taxon>Metazoa</taxon>
        <taxon>Ecdysozoa</taxon>
        <taxon>Nematoda</taxon>
        <taxon>Chromadorea</taxon>
        <taxon>Rhabditida</taxon>
        <taxon>Tylenchina</taxon>
        <taxon>Tylenchomorpha</taxon>
        <taxon>Sphaerularioidea</taxon>
        <taxon>Anguinidae</taxon>
        <taxon>Anguininae</taxon>
        <taxon>Ditylenchus</taxon>
    </lineage>
</organism>
<accession>A0AAD4MUG9</accession>
<sequence>MASNKVVDFLLILSVEILKFVQSSKFDDIEAIWCQNVRLTFEQIFRFETQVRDQSRLENDRNVASAKQLDGIGAVLATPASAFDEEILAEF</sequence>
<dbReference type="Proteomes" id="UP001201812">
    <property type="component" value="Unassembled WGS sequence"/>
</dbReference>
<evidence type="ECO:0000313" key="2">
    <source>
        <dbReference type="EMBL" id="KAI1704136.1"/>
    </source>
</evidence>
<comment type="caution">
    <text evidence="2">The sequence shown here is derived from an EMBL/GenBank/DDBJ whole genome shotgun (WGS) entry which is preliminary data.</text>
</comment>
<protein>
    <submittedName>
        <fullName evidence="2">Uncharacterized protein</fullName>
    </submittedName>
</protein>
<dbReference type="EMBL" id="JAKKPZ010000072">
    <property type="protein sequence ID" value="KAI1704136.1"/>
    <property type="molecule type" value="Genomic_DNA"/>
</dbReference>
<feature type="chain" id="PRO_5042073372" evidence="1">
    <location>
        <begin position="24"/>
        <end position="91"/>
    </location>
</feature>
<name>A0AAD4MUG9_9BILA</name>
<reference evidence="2" key="1">
    <citation type="submission" date="2022-01" db="EMBL/GenBank/DDBJ databases">
        <title>Genome Sequence Resource for Two Populations of Ditylenchus destructor, the Migratory Endoparasitic Phytonematode.</title>
        <authorList>
            <person name="Zhang H."/>
            <person name="Lin R."/>
            <person name="Xie B."/>
        </authorList>
    </citation>
    <scope>NUCLEOTIDE SEQUENCE</scope>
    <source>
        <strain evidence="2">BazhouSP</strain>
    </source>
</reference>